<dbReference type="InterPro" id="IPR014745">
    <property type="entry name" value="MHC_II_a/b_N"/>
</dbReference>
<keyword evidence="4 10" id="KW-1133">Transmembrane helix</keyword>
<dbReference type="PANTHER" id="PTHR19944:SF105">
    <property type="entry name" value="RLA CLASS II HISTOCOMPATIBILITY ANTIGEN, DP ALPHA-1 CHAIN"/>
    <property type="match status" value="1"/>
</dbReference>
<keyword evidence="11" id="KW-0732">Signal</keyword>
<accession>A0A8D3B7S9</accession>
<dbReference type="SUPFAM" id="SSF48726">
    <property type="entry name" value="Immunoglobulin"/>
    <property type="match status" value="2"/>
</dbReference>
<organism evidence="13 14">
    <name type="scientific">Scophthalmus maximus</name>
    <name type="common">Turbot</name>
    <name type="synonym">Psetta maxima</name>
    <dbReference type="NCBI Taxonomy" id="52904"/>
    <lineage>
        <taxon>Eukaryota</taxon>
        <taxon>Metazoa</taxon>
        <taxon>Chordata</taxon>
        <taxon>Craniata</taxon>
        <taxon>Vertebrata</taxon>
        <taxon>Euteleostomi</taxon>
        <taxon>Actinopterygii</taxon>
        <taxon>Neopterygii</taxon>
        <taxon>Teleostei</taxon>
        <taxon>Neoteleostei</taxon>
        <taxon>Acanthomorphata</taxon>
        <taxon>Carangaria</taxon>
        <taxon>Pleuronectiformes</taxon>
        <taxon>Pleuronectoidei</taxon>
        <taxon>Scophthalmidae</taxon>
        <taxon>Scophthalmus</taxon>
    </lineage>
</organism>
<comment type="subcellular location">
    <subcellularLocation>
        <location evidence="1">Membrane</location>
        <topology evidence="1">Single-pass type I membrane protein</topology>
    </subcellularLocation>
</comment>
<dbReference type="InterPro" id="IPR050160">
    <property type="entry name" value="MHC/Immunoglobulin"/>
</dbReference>
<evidence type="ECO:0000313" key="14">
    <source>
        <dbReference type="Proteomes" id="UP000694558"/>
    </source>
</evidence>
<evidence type="ECO:0000256" key="1">
    <source>
        <dbReference type="ARBA" id="ARBA00004479"/>
    </source>
</evidence>
<dbReference type="PANTHER" id="PTHR19944">
    <property type="entry name" value="MHC CLASS II-RELATED"/>
    <property type="match status" value="1"/>
</dbReference>
<dbReference type="Pfam" id="PF00969">
    <property type="entry name" value="MHC_II_beta"/>
    <property type="match status" value="1"/>
</dbReference>
<reference evidence="13" key="2">
    <citation type="submission" date="2025-08" db="UniProtKB">
        <authorList>
            <consortium name="Ensembl"/>
        </authorList>
    </citation>
    <scope>IDENTIFICATION</scope>
</reference>
<evidence type="ECO:0000256" key="3">
    <source>
        <dbReference type="ARBA" id="ARBA00022859"/>
    </source>
</evidence>
<dbReference type="Gene3D" id="2.60.40.10">
    <property type="entry name" value="Immunoglobulins"/>
    <property type="match status" value="2"/>
</dbReference>
<evidence type="ECO:0000256" key="11">
    <source>
        <dbReference type="SAM" id="SignalP"/>
    </source>
</evidence>
<feature type="domain" description="Ig-like" evidence="12">
    <location>
        <begin position="117"/>
        <end position="205"/>
    </location>
</feature>
<dbReference type="SMART" id="SM00407">
    <property type="entry name" value="IGc1"/>
    <property type="match status" value="2"/>
</dbReference>
<dbReference type="GeneTree" id="ENSGT00950000183127"/>
<keyword evidence="3" id="KW-0391">Immunity</keyword>
<name>A0A8D3B7S9_SCOMX</name>
<feature type="signal peptide" evidence="11">
    <location>
        <begin position="1"/>
        <end position="27"/>
    </location>
</feature>
<dbReference type="AlphaFoldDB" id="A0A8D3B7S9"/>
<keyword evidence="6 10" id="KW-0472">Membrane</keyword>
<evidence type="ECO:0000259" key="12">
    <source>
        <dbReference type="PROSITE" id="PS50835"/>
    </source>
</evidence>
<dbReference type="GO" id="GO:0042613">
    <property type="term" value="C:MHC class II protein complex"/>
    <property type="evidence" value="ECO:0007669"/>
    <property type="project" value="UniProtKB-KW"/>
</dbReference>
<evidence type="ECO:0000256" key="8">
    <source>
        <dbReference type="ARBA" id="ARBA00023182"/>
    </source>
</evidence>
<keyword evidence="8" id="KW-0491">MHC II</keyword>
<dbReference type="PROSITE" id="PS50835">
    <property type="entry name" value="IG_LIKE"/>
    <property type="match status" value="2"/>
</dbReference>
<dbReference type="InterPro" id="IPR003597">
    <property type="entry name" value="Ig_C1-set"/>
</dbReference>
<keyword evidence="7" id="KW-0325">Glycoprotein</keyword>
<feature type="chain" id="PRO_5034330075" description="Ig-like domain-containing protein" evidence="11">
    <location>
        <begin position="28"/>
        <end position="462"/>
    </location>
</feature>
<reference evidence="13" key="1">
    <citation type="submission" date="2023-05" db="EMBL/GenBank/DDBJ databases">
        <title>High-quality long-read genome of Scophthalmus maximus.</title>
        <authorList>
            <person name="Lien S."/>
            <person name="Martinez P."/>
        </authorList>
    </citation>
    <scope>NUCLEOTIDE SEQUENCE [LARGE SCALE GENOMIC DNA]</scope>
</reference>
<dbReference type="InterPro" id="IPR000353">
    <property type="entry name" value="MHC_II_b_N"/>
</dbReference>
<evidence type="ECO:0000256" key="5">
    <source>
        <dbReference type="ARBA" id="ARBA00023130"/>
    </source>
</evidence>
<dbReference type="SUPFAM" id="SSF54452">
    <property type="entry name" value="MHC antigen-recognition domain"/>
    <property type="match status" value="2"/>
</dbReference>
<dbReference type="CDD" id="cd05767">
    <property type="entry name" value="IgC1_MHC_II_alpha"/>
    <property type="match status" value="1"/>
</dbReference>
<dbReference type="SMART" id="SM00921">
    <property type="entry name" value="MHC_II_beta"/>
    <property type="match status" value="1"/>
</dbReference>
<feature type="domain" description="Ig-like" evidence="12">
    <location>
        <begin position="326"/>
        <end position="408"/>
    </location>
</feature>
<evidence type="ECO:0000313" key="13">
    <source>
        <dbReference type="Ensembl" id="ENSSMAP00000029863.2"/>
    </source>
</evidence>
<evidence type="ECO:0000256" key="9">
    <source>
        <dbReference type="ARBA" id="ARBA00023319"/>
    </source>
</evidence>
<dbReference type="GO" id="GO:0002504">
    <property type="term" value="P:antigen processing and presentation of peptide or polysaccharide antigen via MHC class II"/>
    <property type="evidence" value="ECO:0007669"/>
    <property type="project" value="UniProtKB-KW"/>
</dbReference>
<evidence type="ECO:0000256" key="6">
    <source>
        <dbReference type="ARBA" id="ARBA00023136"/>
    </source>
</evidence>
<evidence type="ECO:0000256" key="2">
    <source>
        <dbReference type="ARBA" id="ARBA00022692"/>
    </source>
</evidence>
<dbReference type="Ensembl" id="ENSSMAT00000030232.2">
    <property type="protein sequence ID" value="ENSSMAP00000029863.2"/>
    <property type="gene ID" value="ENSSMAG00000018314.2"/>
</dbReference>
<dbReference type="GO" id="GO:0002250">
    <property type="term" value="P:adaptive immune response"/>
    <property type="evidence" value="ECO:0007669"/>
    <property type="project" value="UniProtKB-KW"/>
</dbReference>
<dbReference type="InterPro" id="IPR036179">
    <property type="entry name" value="Ig-like_dom_sf"/>
</dbReference>
<feature type="transmembrane region" description="Helical" evidence="10">
    <location>
        <begin position="428"/>
        <end position="449"/>
    </location>
</feature>
<dbReference type="InterPro" id="IPR007110">
    <property type="entry name" value="Ig-like_dom"/>
</dbReference>
<dbReference type="InterPro" id="IPR003006">
    <property type="entry name" value="Ig/MHC_CS"/>
</dbReference>
<dbReference type="InterPro" id="IPR013783">
    <property type="entry name" value="Ig-like_fold"/>
</dbReference>
<sequence length="462" mass="52751">MLISCAGMRHSVVIILILTTRCTFSQAAHEYITVVGCFDNGPTEVTAVFNAEELMYADFERQVIEYTVPPFLMLDPGEVLKDIAVYKNAKKVKNLCLAIMAYCRAEEKNPPEEKDPPESIIYPAEEVQRGVENLLICFVNHFYPPYIEVSWTKNGHPVSEGVSLSRYYSNDDLTFRQFSTMTFTPREGDIYSCTVEHSALETPTTRIWEPDFSHHSHGPDVFCGVGLAFGLIGVAADAFFIYGLIRCQFTSTQDVVYLEQIYFNKKLIGQYNSSLGKFVGYKKYTKKVADNLNKNPSMLKQERKNEEKCRIHVPLAYYVFSKTVEPYVRLRSAELISSRHPIVLICSVYNFYPKNIRVTWLRNGEPRTSDVTFTDELANGNWLYQIHSHLEYTPRLGEKITCMVEHASFKDPKHYDWDPMPESDRVKIAVGTAGLLLGSVVLLAGVIYYKRNRTGRVLVPVR</sequence>
<evidence type="ECO:0000256" key="4">
    <source>
        <dbReference type="ARBA" id="ARBA00022989"/>
    </source>
</evidence>
<keyword evidence="2 10" id="KW-0812">Transmembrane</keyword>
<evidence type="ECO:0000256" key="10">
    <source>
        <dbReference type="SAM" id="Phobius"/>
    </source>
</evidence>
<protein>
    <recommendedName>
        <fullName evidence="12">Ig-like domain-containing protein</fullName>
    </recommendedName>
</protein>
<dbReference type="InterPro" id="IPR011162">
    <property type="entry name" value="MHC_I/II-like_Ag-recog"/>
</dbReference>
<evidence type="ECO:0000256" key="7">
    <source>
        <dbReference type="ARBA" id="ARBA00023180"/>
    </source>
</evidence>
<proteinExistence type="predicted"/>
<dbReference type="Proteomes" id="UP000694558">
    <property type="component" value="Chromosome 1"/>
</dbReference>
<dbReference type="Gene3D" id="3.10.320.10">
    <property type="entry name" value="Class II Histocompatibility Antigen, M Beta Chain, Chain B, domain 1"/>
    <property type="match status" value="1"/>
</dbReference>
<keyword evidence="5" id="KW-1064">Adaptive immunity</keyword>
<keyword evidence="9" id="KW-0393">Immunoglobulin domain</keyword>
<dbReference type="PROSITE" id="PS00290">
    <property type="entry name" value="IG_MHC"/>
    <property type="match status" value="1"/>
</dbReference>
<dbReference type="Pfam" id="PF07654">
    <property type="entry name" value="C1-set"/>
    <property type="match status" value="2"/>
</dbReference>